<organism evidence="1">
    <name type="scientific">marine sediment metagenome</name>
    <dbReference type="NCBI Taxonomy" id="412755"/>
    <lineage>
        <taxon>unclassified sequences</taxon>
        <taxon>metagenomes</taxon>
        <taxon>ecological metagenomes</taxon>
    </lineage>
</organism>
<sequence length="44" mass="4815">MMTAQNAVNDGEWVDFARISIWSIHVKDVSGGDIVQVRASNALI</sequence>
<gene>
    <name evidence="1" type="ORF">LCGC14_2690580</name>
</gene>
<proteinExistence type="predicted"/>
<accession>A0A0F9BTB2</accession>
<protein>
    <submittedName>
        <fullName evidence="1">Uncharacterized protein</fullName>
    </submittedName>
</protein>
<evidence type="ECO:0000313" key="1">
    <source>
        <dbReference type="EMBL" id="KKK93664.1"/>
    </source>
</evidence>
<dbReference type="AlphaFoldDB" id="A0A0F9BTB2"/>
<reference evidence="1" key="1">
    <citation type="journal article" date="2015" name="Nature">
        <title>Complex archaea that bridge the gap between prokaryotes and eukaryotes.</title>
        <authorList>
            <person name="Spang A."/>
            <person name="Saw J.H."/>
            <person name="Jorgensen S.L."/>
            <person name="Zaremba-Niedzwiedzka K."/>
            <person name="Martijn J."/>
            <person name="Lind A.E."/>
            <person name="van Eijk R."/>
            <person name="Schleper C."/>
            <person name="Guy L."/>
            <person name="Ettema T.J."/>
        </authorList>
    </citation>
    <scope>NUCLEOTIDE SEQUENCE</scope>
</reference>
<dbReference type="EMBL" id="LAZR01047678">
    <property type="protein sequence ID" value="KKK93664.1"/>
    <property type="molecule type" value="Genomic_DNA"/>
</dbReference>
<feature type="non-terminal residue" evidence="1">
    <location>
        <position position="44"/>
    </location>
</feature>
<comment type="caution">
    <text evidence="1">The sequence shown here is derived from an EMBL/GenBank/DDBJ whole genome shotgun (WGS) entry which is preliminary data.</text>
</comment>
<name>A0A0F9BTB2_9ZZZZ</name>